<feature type="compositionally biased region" description="Low complexity" evidence="1">
    <location>
        <begin position="265"/>
        <end position="274"/>
    </location>
</feature>
<evidence type="ECO:0000256" key="1">
    <source>
        <dbReference type="SAM" id="MobiDB-lite"/>
    </source>
</evidence>
<organism evidence="2 3">
    <name type="scientific">Novymonas esmeraldas</name>
    <dbReference type="NCBI Taxonomy" id="1808958"/>
    <lineage>
        <taxon>Eukaryota</taxon>
        <taxon>Discoba</taxon>
        <taxon>Euglenozoa</taxon>
        <taxon>Kinetoplastea</taxon>
        <taxon>Metakinetoplastina</taxon>
        <taxon>Trypanosomatida</taxon>
        <taxon>Trypanosomatidae</taxon>
        <taxon>Novymonas</taxon>
    </lineage>
</organism>
<evidence type="ECO:0000313" key="2">
    <source>
        <dbReference type="EMBL" id="KAK7198320.1"/>
    </source>
</evidence>
<accession>A0AAW0EZ17</accession>
<evidence type="ECO:0000313" key="3">
    <source>
        <dbReference type="Proteomes" id="UP001430356"/>
    </source>
</evidence>
<gene>
    <name evidence="2" type="ORF">NESM_000789900</name>
</gene>
<feature type="region of interest" description="Disordered" evidence="1">
    <location>
        <begin position="413"/>
        <end position="488"/>
    </location>
</feature>
<feature type="region of interest" description="Disordered" evidence="1">
    <location>
        <begin position="1"/>
        <end position="178"/>
    </location>
</feature>
<feature type="compositionally biased region" description="Basic and acidic residues" evidence="1">
    <location>
        <begin position="425"/>
        <end position="439"/>
    </location>
</feature>
<protein>
    <submittedName>
        <fullName evidence="2">Uncharacterized protein</fullName>
    </submittedName>
</protein>
<comment type="caution">
    <text evidence="2">The sequence shown here is derived from an EMBL/GenBank/DDBJ whole genome shotgun (WGS) entry which is preliminary data.</text>
</comment>
<dbReference type="PANTHER" id="PTHR38019:SF1">
    <property type="entry name" value="N-ACETYLTRANSFERASE DOMAIN-CONTAINING PROTEIN"/>
    <property type="match status" value="1"/>
</dbReference>
<keyword evidence="3" id="KW-1185">Reference proteome</keyword>
<feature type="region of interest" description="Disordered" evidence="1">
    <location>
        <begin position="235"/>
        <end position="352"/>
    </location>
</feature>
<feature type="compositionally biased region" description="Low complexity" evidence="1">
    <location>
        <begin position="238"/>
        <end position="257"/>
    </location>
</feature>
<feature type="compositionally biased region" description="Basic and acidic residues" evidence="1">
    <location>
        <begin position="21"/>
        <end position="32"/>
    </location>
</feature>
<sequence length="511" mass="55358">MSAPAPIVKRRPSRPDVSSAHADESAVHHGEQSAEAAEEVYGDVHAEEDHDVAPRGTCKPSAVPANHHAEESDDEQETNAAAPVPVEEEEEEDEQARNGGAATPPADVAKTARPRSVSKAKASVKRASKTKSTVVAPKVAPAVKAAAASPPKKKKPTVKVNIANVERQPPVPEGVNTPRSIALCKKHGVPPSELAPYGKEHFKGTGVSDEVAELRYHSYEKRRRARMAQLAPAYKACAQADSADPSPAAAASQSKAQGGDGGEGAAAAPRAAAPAPEPVDEEAEMQKQFEAQHQRLLEQERRKTASGYDANGHRRSTAATRHSYGGSPRSAGSPQSPGRHSSASMSARSPLAEQPYSAAKIYSASIVENRPLTQSESVMIEEIHEREARRIDTQERAYIIQENKQLMHVERELTREVRTSSSVQKKAEDREKKQYEMYKRSQVRQQEVAERRKRLEEERQARVEDSIAEKESRIHATDPYASVASRRLSNLSTRRASAGLSPNSADAAASQ</sequence>
<dbReference type="EMBL" id="JAECZO010000143">
    <property type="protein sequence ID" value="KAK7198320.1"/>
    <property type="molecule type" value="Genomic_DNA"/>
</dbReference>
<feature type="compositionally biased region" description="Basic residues" evidence="1">
    <location>
        <begin position="112"/>
        <end position="129"/>
    </location>
</feature>
<feature type="compositionally biased region" description="Low complexity" evidence="1">
    <location>
        <begin position="130"/>
        <end position="150"/>
    </location>
</feature>
<feature type="compositionally biased region" description="Basic and acidic residues" evidence="1">
    <location>
        <begin position="284"/>
        <end position="303"/>
    </location>
</feature>
<dbReference type="Proteomes" id="UP001430356">
    <property type="component" value="Unassembled WGS sequence"/>
</dbReference>
<dbReference type="PANTHER" id="PTHR38019">
    <property type="entry name" value="KDA ANTIGEN P200, PUTATIVE-RELATED"/>
    <property type="match status" value="1"/>
</dbReference>
<feature type="compositionally biased region" description="Basic and acidic residues" evidence="1">
    <location>
        <begin position="447"/>
        <end position="476"/>
    </location>
</feature>
<feature type="compositionally biased region" description="Polar residues" evidence="1">
    <location>
        <begin position="330"/>
        <end position="347"/>
    </location>
</feature>
<feature type="compositionally biased region" description="Basic and acidic residues" evidence="1">
    <location>
        <begin position="42"/>
        <end position="53"/>
    </location>
</feature>
<dbReference type="AlphaFoldDB" id="A0AAW0EZ17"/>
<proteinExistence type="predicted"/>
<name>A0AAW0EZ17_9TRYP</name>
<reference evidence="2 3" key="1">
    <citation type="journal article" date="2021" name="MBio">
        <title>A New Model Trypanosomatid, Novymonas esmeraldas: Genomic Perception of Its 'Candidatus Pandoraea novymonadis' Endosymbiont.</title>
        <authorList>
            <person name="Zakharova A."/>
            <person name="Saura A."/>
            <person name="Butenko A."/>
            <person name="Podesvova L."/>
            <person name="Warmusova S."/>
            <person name="Kostygov A.Y."/>
            <person name="Nenarokova A."/>
            <person name="Lukes J."/>
            <person name="Opperdoes F.R."/>
            <person name="Yurchenko V."/>
        </authorList>
    </citation>
    <scope>NUCLEOTIDE SEQUENCE [LARGE SCALE GENOMIC DNA]</scope>
    <source>
        <strain evidence="2 3">E262AT.01</strain>
    </source>
</reference>